<feature type="domain" description="AB hydrolase-1" evidence="1">
    <location>
        <begin position="27"/>
        <end position="225"/>
    </location>
</feature>
<evidence type="ECO:0000259" key="1">
    <source>
        <dbReference type="Pfam" id="PF00561"/>
    </source>
</evidence>
<dbReference type="InterPro" id="IPR000073">
    <property type="entry name" value="AB_hydrolase_1"/>
</dbReference>
<evidence type="ECO:0000313" key="3">
    <source>
        <dbReference type="Proteomes" id="UP001595764"/>
    </source>
</evidence>
<dbReference type="PANTHER" id="PTHR43433">
    <property type="entry name" value="HYDROLASE, ALPHA/BETA FOLD FAMILY PROTEIN"/>
    <property type="match status" value="1"/>
</dbReference>
<dbReference type="InterPro" id="IPR050471">
    <property type="entry name" value="AB_hydrolase"/>
</dbReference>
<gene>
    <name evidence="2" type="ORF">ACFORO_28920</name>
</gene>
<reference evidence="3" key="1">
    <citation type="journal article" date="2019" name="Int. J. Syst. Evol. Microbiol.">
        <title>The Global Catalogue of Microorganisms (GCM) 10K type strain sequencing project: providing services to taxonomists for standard genome sequencing and annotation.</title>
        <authorList>
            <consortium name="The Broad Institute Genomics Platform"/>
            <consortium name="The Broad Institute Genome Sequencing Center for Infectious Disease"/>
            <person name="Wu L."/>
            <person name="Ma J."/>
        </authorList>
    </citation>
    <scope>NUCLEOTIDE SEQUENCE [LARGE SCALE GENOMIC DNA]</scope>
    <source>
        <strain evidence="3">CGMCC 4.7682</strain>
    </source>
</reference>
<dbReference type="InterPro" id="IPR029058">
    <property type="entry name" value="AB_hydrolase_fold"/>
</dbReference>
<organism evidence="2 3">
    <name type="scientific">Amycolatopsis halotolerans</name>
    <dbReference type="NCBI Taxonomy" id="330083"/>
    <lineage>
        <taxon>Bacteria</taxon>
        <taxon>Bacillati</taxon>
        <taxon>Actinomycetota</taxon>
        <taxon>Actinomycetes</taxon>
        <taxon>Pseudonocardiales</taxon>
        <taxon>Pseudonocardiaceae</taxon>
        <taxon>Amycolatopsis</taxon>
    </lineage>
</organism>
<dbReference type="Pfam" id="PF00561">
    <property type="entry name" value="Abhydrolase_1"/>
    <property type="match status" value="1"/>
</dbReference>
<dbReference type="Gene3D" id="3.40.50.1820">
    <property type="entry name" value="alpha/beta hydrolase"/>
    <property type="match status" value="1"/>
</dbReference>
<accession>A0ABV7QQ97</accession>
<comment type="caution">
    <text evidence="2">The sequence shown here is derived from an EMBL/GenBank/DDBJ whole genome shotgun (WGS) entry which is preliminary data.</text>
</comment>
<evidence type="ECO:0000313" key="2">
    <source>
        <dbReference type="EMBL" id="MFC3514221.1"/>
    </source>
</evidence>
<dbReference type="RefSeq" id="WP_377873645.1">
    <property type="nucleotide sequence ID" value="NZ_JBHMAY010000055.1"/>
</dbReference>
<protein>
    <submittedName>
        <fullName evidence="2">Alpha/beta fold hydrolase</fullName>
    </submittedName>
</protein>
<dbReference type="PANTHER" id="PTHR43433:SF5">
    <property type="entry name" value="AB HYDROLASE-1 DOMAIN-CONTAINING PROTEIN"/>
    <property type="match status" value="1"/>
</dbReference>
<sequence>MFRSPTSAAADPRWPRPDARLARYANRDAGQSSRATADYTLADSAADGIAVLDALGWPAAHVVGVSLGGMIAQVMATRQAERVLSLTSLSSAPDHLQRWNLRKVRTLVKFAALHRKRPKDPESAGEHLVRIYRIVGSPGHPHDEDWIRDVGRQTFHTRTDFAAFRRQGKAMYALGDRRAELAGVRAPTLVITGEADPVQPVSAGRATADAIPGAKFVTYAGMGHDLPRPLWPDLIGEIDAIANA</sequence>
<proteinExistence type="predicted"/>
<keyword evidence="2" id="KW-0378">Hydrolase</keyword>
<keyword evidence="3" id="KW-1185">Reference proteome</keyword>
<dbReference type="GO" id="GO:0016787">
    <property type="term" value="F:hydrolase activity"/>
    <property type="evidence" value="ECO:0007669"/>
    <property type="project" value="UniProtKB-KW"/>
</dbReference>
<name>A0ABV7QQ97_9PSEU</name>
<dbReference type="SUPFAM" id="SSF53474">
    <property type="entry name" value="alpha/beta-Hydrolases"/>
    <property type="match status" value="1"/>
</dbReference>
<dbReference type="EMBL" id="JBHRWI010000036">
    <property type="protein sequence ID" value="MFC3514221.1"/>
    <property type="molecule type" value="Genomic_DNA"/>
</dbReference>
<dbReference type="Proteomes" id="UP001595764">
    <property type="component" value="Unassembled WGS sequence"/>
</dbReference>